<feature type="transmembrane region" description="Helical" evidence="1">
    <location>
        <begin position="65"/>
        <end position="84"/>
    </location>
</feature>
<dbReference type="RefSeq" id="WP_386402697.1">
    <property type="nucleotide sequence ID" value="NZ_JBHTJH010000002.1"/>
</dbReference>
<keyword evidence="3" id="KW-1185">Reference proteome</keyword>
<evidence type="ECO:0000313" key="3">
    <source>
        <dbReference type="Proteomes" id="UP001596978"/>
    </source>
</evidence>
<reference evidence="3" key="1">
    <citation type="journal article" date="2019" name="Int. J. Syst. Evol. Microbiol.">
        <title>The Global Catalogue of Microorganisms (GCM) 10K type strain sequencing project: providing services to taxonomists for standard genome sequencing and annotation.</title>
        <authorList>
            <consortium name="The Broad Institute Genomics Platform"/>
            <consortium name="The Broad Institute Genome Sequencing Center for Infectious Disease"/>
            <person name="Wu L."/>
            <person name="Ma J."/>
        </authorList>
    </citation>
    <scope>NUCLEOTIDE SEQUENCE [LARGE SCALE GENOMIC DNA]</scope>
    <source>
        <strain evidence="3">CCUG 62952</strain>
    </source>
</reference>
<evidence type="ECO:0000256" key="1">
    <source>
        <dbReference type="SAM" id="Phobius"/>
    </source>
</evidence>
<dbReference type="EMBL" id="JBHTJH010000002">
    <property type="protein sequence ID" value="MFD0860829.1"/>
    <property type="molecule type" value="Genomic_DNA"/>
</dbReference>
<dbReference type="Pfam" id="PF10067">
    <property type="entry name" value="DUF2306"/>
    <property type="match status" value="1"/>
</dbReference>
<name>A0ABW3CU79_9FLAO</name>
<gene>
    <name evidence="2" type="ORF">ACFQ1M_01305</name>
</gene>
<keyword evidence="1" id="KW-0472">Membrane</keyword>
<sequence>MFHSTTGLVHTIFAIIAMVTGAVVLVSIKGTRFHVRVGYIYVISMLSMNISSFFLYHLFGTFGVFHWFAIFSLLTLLGGMYPVLFRKHVRLWYYVHLKVMSWSVVGLYAAFVAEVGTRSLPLSYFWLTVGLGTFAVCGIGRWLIERKLKEERLKAQY</sequence>
<feature type="transmembrane region" description="Helical" evidence="1">
    <location>
        <begin position="38"/>
        <end position="59"/>
    </location>
</feature>
<protein>
    <submittedName>
        <fullName evidence="2">DUF2306 domain-containing protein</fullName>
    </submittedName>
</protein>
<feature type="transmembrane region" description="Helical" evidence="1">
    <location>
        <begin position="123"/>
        <end position="144"/>
    </location>
</feature>
<accession>A0ABW3CU79</accession>
<keyword evidence="1" id="KW-1133">Transmembrane helix</keyword>
<proteinExistence type="predicted"/>
<comment type="caution">
    <text evidence="2">The sequence shown here is derived from an EMBL/GenBank/DDBJ whole genome shotgun (WGS) entry which is preliminary data.</text>
</comment>
<feature type="transmembrane region" description="Helical" evidence="1">
    <location>
        <begin position="6"/>
        <end position="26"/>
    </location>
</feature>
<dbReference type="Proteomes" id="UP001596978">
    <property type="component" value="Unassembled WGS sequence"/>
</dbReference>
<keyword evidence="1" id="KW-0812">Transmembrane</keyword>
<organism evidence="2 3">
    <name type="scientific">Sungkyunkwania multivorans</name>
    <dbReference type="NCBI Taxonomy" id="1173618"/>
    <lineage>
        <taxon>Bacteria</taxon>
        <taxon>Pseudomonadati</taxon>
        <taxon>Bacteroidota</taxon>
        <taxon>Flavobacteriia</taxon>
        <taxon>Flavobacteriales</taxon>
        <taxon>Flavobacteriaceae</taxon>
        <taxon>Sungkyunkwania</taxon>
    </lineage>
</organism>
<evidence type="ECO:0000313" key="2">
    <source>
        <dbReference type="EMBL" id="MFD0860829.1"/>
    </source>
</evidence>
<feature type="transmembrane region" description="Helical" evidence="1">
    <location>
        <begin position="91"/>
        <end position="111"/>
    </location>
</feature>
<dbReference type="InterPro" id="IPR018750">
    <property type="entry name" value="DUF2306_membrane"/>
</dbReference>